<reference evidence="2" key="4">
    <citation type="submission" date="2023-01" db="EMBL/GenBank/DDBJ databases">
        <title>Draft genome sequence of Methylobacterium oxalidis strain NBRC 107715.</title>
        <authorList>
            <person name="Sun Q."/>
            <person name="Mori K."/>
        </authorList>
    </citation>
    <scope>NUCLEOTIDE SEQUENCE</scope>
    <source>
        <strain evidence="2">NBRC 107715</strain>
    </source>
</reference>
<reference evidence="4" key="2">
    <citation type="journal article" date="2019" name="Int. J. Syst. Evol. Microbiol.">
        <title>The Global Catalogue of Microorganisms (GCM) 10K type strain sequencing project: providing services to taxonomists for standard genome sequencing and annotation.</title>
        <authorList>
            <consortium name="The Broad Institute Genomics Platform"/>
            <consortium name="The Broad Institute Genome Sequencing Center for Infectious Disease"/>
            <person name="Wu L."/>
            <person name="Ma J."/>
        </authorList>
    </citation>
    <scope>NUCLEOTIDE SEQUENCE [LARGE SCALE GENOMIC DNA]</scope>
    <source>
        <strain evidence="4">NBRC 107715</strain>
    </source>
</reference>
<comment type="caution">
    <text evidence="1">The sequence shown here is derived from an EMBL/GenBank/DDBJ whole genome shotgun (WGS) entry which is preliminary data.</text>
</comment>
<evidence type="ECO:0000313" key="2">
    <source>
        <dbReference type="EMBL" id="GLS66992.1"/>
    </source>
</evidence>
<dbReference type="RefSeq" id="WP_147026457.1">
    <property type="nucleotide sequence ID" value="NZ_BJZU01000054.1"/>
</dbReference>
<keyword evidence="4" id="KW-1185">Reference proteome</keyword>
<evidence type="ECO:0000313" key="1">
    <source>
        <dbReference type="EMBL" id="GEP04861.1"/>
    </source>
</evidence>
<proteinExistence type="predicted"/>
<sequence length="66" mass="6958">MRPTQRLARILATRTGEEIELAIATAGGETLKVLATQEQIDMLVDELEDILNSPAEGAPGGPQDAA</sequence>
<dbReference type="EMBL" id="BSPK01000109">
    <property type="protein sequence ID" value="GLS66992.1"/>
    <property type="molecule type" value="Genomic_DNA"/>
</dbReference>
<accession>A0A512J4H7</accession>
<evidence type="ECO:0000313" key="3">
    <source>
        <dbReference type="Proteomes" id="UP000321960"/>
    </source>
</evidence>
<reference evidence="1 3" key="3">
    <citation type="submission" date="2019-07" db="EMBL/GenBank/DDBJ databases">
        <title>Whole genome shotgun sequence of Methylobacterium oxalidis NBRC 107715.</title>
        <authorList>
            <person name="Hosoyama A."/>
            <person name="Uohara A."/>
            <person name="Ohji S."/>
            <person name="Ichikawa N."/>
        </authorList>
    </citation>
    <scope>NUCLEOTIDE SEQUENCE [LARGE SCALE GENOMIC DNA]</scope>
    <source>
        <strain evidence="1 3">NBRC 107715</strain>
    </source>
</reference>
<name>A0A512J4H7_9HYPH</name>
<dbReference type="Proteomes" id="UP001156856">
    <property type="component" value="Unassembled WGS sequence"/>
</dbReference>
<dbReference type="Proteomes" id="UP000321960">
    <property type="component" value="Unassembled WGS sequence"/>
</dbReference>
<dbReference type="EMBL" id="BJZU01000054">
    <property type="protein sequence ID" value="GEP04861.1"/>
    <property type="molecule type" value="Genomic_DNA"/>
</dbReference>
<organism evidence="1 3">
    <name type="scientific">Methylobacterium oxalidis</name>
    <dbReference type="NCBI Taxonomy" id="944322"/>
    <lineage>
        <taxon>Bacteria</taxon>
        <taxon>Pseudomonadati</taxon>
        <taxon>Pseudomonadota</taxon>
        <taxon>Alphaproteobacteria</taxon>
        <taxon>Hyphomicrobiales</taxon>
        <taxon>Methylobacteriaceae</taxon>
        <taxon>Methylobacterium</taxon>
    </lineage>
</organism>
<protein>
    <submittedName>
        <fullName evidence="1">Uncharacterized protein</fullName>
    </submittedName>
</protein>
<dbReference type="OrthoDB" id="7999442at2"/>
<reference evidence="2" key="1">
    <citation type="journal article" date="2014" name="Int. J. Syst. Evol. Microbiol.">
        <title>Complete genome of a new Firmicutes species belonging to the dominant human colonic microbiota ('Ruminococcus bicirculans') reveals two chromosomes and a selective capacity to utilize plant glucans.</title>
        <authorList>
            <consortium name="NISC Comparative Sequencing Program"/>
            <person name="Wegmann U."/>
            <person name="Louis P."/>
            <person name="Goesmann A."/>
            <person name="Henrissat B."/>
            <person name="Duncan S.H."/>
            <person name="Flint H.J."/>
        </authorList>
    </citation>
    <scope>NUCLEOTIDE SEQUENCE</scope>
    <source>
        <strain evidence="2">NBRC 107715</strain>
    </source>
</reference>
<dbReference type="AlphaFoldDB" id="A0A512J4H7"/>
<gene>
    <name evidence="2" type="ORF">GCM10007888_53750</name>
    <name evidence="1" type="ORF">MOX02_28990</name>
</gene>
<evidence type="ECO:0000313" key="4">
    <source>
        <dbReference type="Proteomes" id="UP001156856"/>
    </source>
</evidence>